<evidence type="ECO:0000313" key="2">
    <source>
        <dbReference type="EMBL" id="JAD59015.1"/>
    </source>
</evidence>
<dbReference type="EMBL" id="GBRH01238880">
    <property type="protein sequence ID" value="JAD59015.1"/>
    <property type="molecule type" value="Transcribed_RNA"/>
</dbReference>
<reference evidence="2" key="1">
    <citation type="submission" date="2014-09" db="EMBL/GenBank/DDBJ databases">
        <authorList>
            <person name="Magalhaes I.L.F."/>
            <person name="Oliveira U."/>
            <person name="Santos F.R."/>
            <person name="Vidigal T.H.D.A."/>
            <person name="Brescovit A.D."/>
            <person name="Santos A.J."/>
        </authorList>
    </citation>
    <scope>NUCLEOTIDE SEQUENCE</scope>
    <source>
        <tissue evidence="2">Shoot tissue taken approximately 20 cm above the soil surface</tissue>
    </source>
</reference>
<sequence>MARRRFLEPSTQEDTTGARTATLRDARRRSRCSAPTRTPRSST</sequence>
<reference evidence="2" key="2">
    <citation type="journal article" date="2015" name="Data Brief">
        <title>Shoot transcriptome of the giant reed, Arundo donax.</title>
        <authorList>
            <person name="Barrero R.A."/>
            <person name="Guerrero F.D."/>
            <person name="Moolhuijzen P."/>
            <person name="Goolsby J.A."/>
            <person name="Tidwell J."/>
            <person name="Bellgard S.E."/>
            <person name="Bellgard M.I."/>
        </authorList>
    </citation>
    <scope>NUCLEOTIDE SEQUENCE</scope>
    <source>
        <tissue evidence="2">Shoot tissue taken approximately 20 cm above the soil surface</tissue>
    </source>
</reference>
<name>A0A0A9BCQ6_ARUDO</name>
<accession>A0A0A9BCQ6</accession>
<evidence type="ECO:0000256" key="1">
    <source>
        <dbReference type="SAM" id="MobiDB-lite"/>
    </source>
</evidence>
<proteinExistence type="predicted"/>
<dbReference type="AlphaFoldDB" id="A0A0A9BCQ6"/>
<organism evidence="2">
    <name type="scientific">Arundo donax</name>
    <name type="common">Giant reed</name>
    <name type="synonym">Donax arundinaceus</name>
    <dbReference type="NCBI Taxonomy" id="35708"/>
    <lineage>
        <taxon>Eukaryota</taxon>
        <taxon>Viridiplantae</taxon>
        <taxon>Streptophyta</taxon>
        <taxon>Embryophyta</taxon>
        <taxon>Tracheophyta</taxon>
        <taxon>Spermatophyta</taxon>
        <taxon>Magnoliopsida</taxon>
        <taxon>Liliopsida</taxon>
        <taxon>Poales</taxon>
        <taxon>Poaceae</taxon>
        <taxon>PACMAD clade</taxon>
        <taxon>Arundinoideae</taxon>
        <taxon>Arundineae</taxon>
        <taxon>Arundo</taxon>
    </lineage>
</organism>
<protein>
    <submittedName>
        <fullName evidence="2">Uncharacterized protein</fullName>
    </submittedName>
</protein>
<feature type="region of interest" description="Disordered" evidence="1">
    <location>
        <begin position="1"/>
        <end position="43"/>
    </location>
</feature>